<proteinExistence type="predicted"/>
<sequence>MKNVDFFPQGLASEMCVSPSQLNRKIKSISGLNATNYVLKVRLNRAKKLLTTFQKPIGEIAMDCGFNDFAYFSRTFKKEFGITPSKFQRMPHLQN</sequence>
<dbReference type="SMART" id="SM00342">
    <property type="entry name" value="HTH_ARAC"/>
    <property type="match status" value="1"/>
</dbReference>
<dbReference type="AlphaFoldDB" id="A0A645ISB2"/>
<dbReference type="InterPro" id="IPR009057">
    <property type="entry name" value="Homeodomain-like_sf"/>
</dbReference>
<dbReference type="Gene3D" id="1.10.10.60">
    <property type="entry name" value="Homeodomain-like"/>
    <property type="match status" value="2"/>
</dbReference>
<evidence type="ECO:0000256" key="3">
    <source>
        <dbReference type="ARBA" id="ARBA00023163"/>
    </source>
</evidence>
<dbReference type="PROSITE" id="PS01124">
    <property type="entry name" value="HTH_ARAC_FAMILY_2"/>
    <property type="match status" value="1"/>
</dbReference>
<dbReference type="PRINTS" id="PR00032">
    <property type="entry name" value="HTHARAC"/>
</dbReference>
<dbReference type="PANTHER" id="PTHR43280">
    <property type="entry name" value="ARAC-FAMILY TRANSCRIPTIONAL REGULATOR"/>
    <property type="match status" value="1"/>
</dbReference>
<dbReference type="GO" id="GO:0043565">
    <property type="term" value="F:sequence-specific DNA binding"/>
    <property type="evidence" value="ECO:0007669"/>
    <property type="project" value="InterPro"/>
</dbReference>
<keyword evidence="1" id="KW-0805">Transcription regulation</keyword>
<protein>
    <submittedName>
        <fullName evidence="5">Arabinose operon regulatory protein</fullName>
    </submittedName>
</protein>
<evidence type="ECO:0000313" key="5">
    <source>
        <dbReference type="EMBL" id="MPN53712.1"/>
    </source>
</evidence>
<evidence type="ECO:0000259" key="4">
    <source>
        <dbReference type="PROSITE" id="PS01124"/>
    </source>
</evidence>
<name>A0A645ISB2_9ZZZZ</name>
<evidence type="ECO:0000256" key="1">
    <source>
        <dbReference type="ARBA" id="ARBA00023015"/>
    </source>
</evidence>
<keyword evidence="3" id="KW-0804">Transcription</keyword>
<accession>A0A645ISB2</accession>
<organism evidence="5">
    <name type="scientific">bioreactor metagenome</name>
    <dbReference type="NCBI Taxonomy" id="1076179"/>
    <lineage>
        <taxon>unclassified sequences</taxon>
        <taxon>metagenomes</taxon>
        <taxon>ecological metagenomes</taxon>
    </lineage>
</organism>
<gene>
    <name evidence="5" type="primary">araC_17</name>
    <name evidence="5" type="ORF">SDC9_201378</name>
</gene>
<dbReference type="InterPro" id="IPR020449">
    <property type="entry name" value="Tscrpt_reg_AraC-type_HTH"/>
</dbReference>
<feature type="domain" description="HTH araC/xylS-type" evidence="4">
    <location>
        <begin position="1"/>
        <end position="90"/>
    </location>
</feature>
<dbReference type="PANTHER" id="PTHR43280:SF2">
    <property type="entry name" value="HTH-TYPE TRANSCRIPTIONAL REGULATOR EXSA"/>
    <property type="match status" value="1"/>
</dbReference>
<evidence type="ECO:0000256" key="2">
    <source>
        <dbReference type="ARBA" id="ARBA00023125"/>
    </source>
</evidence>
<comment type="caution">
    <text evidence="5">The sequence shown here is derived from an EMBL/GenBank/DDBJ whole genome shotgun (WGS) entry which is preliminary data.</text>
</comment>
<dbReference type="PROSITE" id="PS00041">
    <property type="entry name" value="HTH_ARAC_FAMILY_1"/>
    <property type="match status" value="1"/>
</dbReference>
<dbReference type="GO" id="GO:0003700">
    <property type="term" value="F:DNA-binding transcription factor activity"/>
    <property type="evidence" value="ECO:0007669"/>
    <property type="project" value="InterPro"/>
</dbReference>
<dbReference type="InterPro" id="IPR018062">
    <property type="entry name" value="HTH_AraC-typ_CS"/>
</dbReference>
<dbReference type="InterPro" id="IPR018060">
    <property type="entry name" value="HTH_AraC"/>
</dbReference>
<dbReference type="Pfam" id="PF12833">
    <property type="entry name" value="HTH_18"/>
    <property type="match status" value="1"/>
</dbReference>
<keyword evidence="2" id="KW-0238">DNA-binding</keyword>
<dbReference type="EMBL" id="VSSQ01121130">
    <property type="protein sequence ID" value="MPN53712.1"/>
    <property type="molecule type" value="Genomic_DNA"/>
</dbReference>
<reference evidence="5" key="1">
    <citation type="submission" date="2019-08" db="EMBL/GenBank/DDBJ databases">
        <authorList>
            <person name="Kucharzyk K."/>
            <person name="Murdoch R.W."/>
            <person name="Higgins S."/>
            <person name="Loffler F."/>
        </authorList>
    </citation>
    <scope>NUCLEOTIDE SEQUENCE</scope>
</reference>
<dbReference type="SUPFAM" id="SSF46689">
    <property type="entry name" value="Homeodomain-like"/>
    <property type="match status" value="1"/>
</dbReference>